<dbReference type="PANTHER" id="PTHR24250:SF50">
    <property type="entry name" value="PEPTIDASE S1 DOMAIN-CONTAINING PROTEIN"/>
    <property type="match status" value="1"/>
</dbReference>
<dbReference type="GO" id="GO:0006508">
    <property type="term" value="P:proteolysis"/>
    <property type="evidence" value="ECO:0007669"/>
    <property type="project" value="UniProtKB-KW"/>
</dbReference>
<dbReference type="PROSITE" id="PS50240">
    <property type="entry name" value="TRYPSIN_DOM"/>
    <property type="match status" value="1"/>
</dbReference>
<reference evidence="10" key="1">
    <citation type="submission" date="2022-05" db="EMBL/GenBank/DDBJ databases">
        <authorList>
            <person name="Okamura Y."/>
        </authorList>
    </citation>
    <scope>NUCLEOTIDE SEQUENCE</scope>
</reference>
<evidence type="ECO:0000256" key="1">
    <source>
        <dbReference type="ARBA" id="ARBA00004239"/>
    </source>
</evidence>
<feature type="signal peptide" evidence="8">
    <location>
        <begin position="1"/>
        <end position="18"/>
    </location>
</feature>
<dbReference type="GO" id="GO:0090729">
    <property type="term" value="F:toxin activity"/>
    <property type="evidence" value="ECO:0007669"/>
    <property type="project" value="UniProtKB-KW"/>
</dbReference>
<name>A0A9P0THF7_PIEBR</name>
<keyword evidence="11" id="KW-1185">Reference proteome</keyword>
<feature type="domain" description="Peptidase S1" evidence="9">
    <location>
        <begin position="43"/>
        <end position="285"/>
    </location>
</feature>
<keyword evidence="8" id="KW-0732">Signal</keyword>
<dbReference type="CDD" id="cd00190">
    <property type="entry name" value="Tryp_SPc"/>
    <property type="match status" value="1"/>
</dbReference>
<gene>
    <name evidence="10" type="ORF">PIBRA_LOCUS7238</name>
</gene>
<keyword evidence="6" id="KW-1205">Fibrinolytic toxin</keyword>
<dbReference type="GO" id="GO:0004252">
    <property type="term" value="F:serine-type endopeptidase activity"/>
    <property type="evidence" value="ECO:0007669"/>
    <property type="project" value="InterPro"/>
</dbReference>
<dbReference type="InterPro" id="IPR033116">
    <property type="entry name" value="TRYPSIN_SER"/>
</dbReference>
<evidence type="ECO:0000256" key="5">
    <source>
        <dbReference type="ARBA" id="ARBA00055534"/>
    </source>
</evidence>
<comment type="function">
    <text evidence="5">Fibrinolytic activity; shows preferential cleavage of Arg-Gly bonds in all three fibrinogen chains. Contact with the caterpillars causes severe bleeding, due the anticoagulant effect of the protein.</text>
</comment>
<feature type="chain" id="PRO_5040409905" description="Peptidase S1 domain-containing protein" evidence="8">
    <location>
        <begin position="19"/>
        <end position="302"/>
    </location>
</feature>
<dbReference type="FunFam" id="2.40.10.10:FF:000068">
    <property type="entry name" value="transmembrane protease serine 2"/>
    <property type="match status" value="1"/>
</dbReference>
<dbReference type="InterPro" id="IPR001254">
    <property type="entry name" value="Trypsin_dom"/>
</dbReference>
<proteinExistence type="predicted"/>
<dbReference type="Gene3D" id="2.40.10.10">
    <property type="entry name" value="Trypsin-like serine proteases"/>
    <property type="match status" value="1"/>
</dbReference>
<evidence type="ECO:0000256" key="6">
    <source>
        <dbReference type="ARBA" id="ARBA00084094"/>
    </source>
</evidence>
<keyword evidence="7" id="KW-0720">Serine protease</keyword>
<dbReference type="PROSITE" id="PS00135">
    <property type="entry name" value="TRYPSIN_SER"/>
    <property type="match status" value="1"/>
</dbReference>
<dbReference type="InterPro" id="IPR043504">
    <property type="entry name" value="Peptidase_S1_PA_chymotrypsin"/>
</dbReference>
<sequence length="302" mass="33366">METWQLFGLLVIFGLAQGASIELNTPAYIESLREDVEGSQGRIVAGWEAEEGQIPYQISLRMVNNLGGVSSCGGSIIHHNWVITAAHCLANRITFVVRFGLINLTKPKYMVESRRRFLHPQYSEQIPRVQTHDIALLGLNQDIPYGPNIQPARLQNSEQKNLVYDGVRLTVSGYGLTDDRINGGAAAEVLRWVYLLGITTAECRLWYPGSSVIAEQTLCAKSYNDTAQSSCQGDSGGPLTNIDTDGKPTMVGIVSFGSSAGCNSPFPSAYVRPGHYHDWIKEVTGINFDWKNSDNTFKHYSY</sequence>
<evidence type="ECO:0000256" key="7">
    <source>
        <dbReference type="RuleBase" id="RU363034"/>
    </source>
</evidence>
<dbReference type="GO" id="GO:0005576">
    <property type="term" value="C:extracellular region"/>
    <property type="evidence" value="ECO:0007669"/>
    <property type="project" value="UniProtKB-SubCell"/>
</dbReference>
<keyword evidence="2" id="KW-0800">Toxin</keyword>
<keyword evidence="3" id="KW-1015">Disulfide bond</keyword>
<keyword evidence="7" id="KW-0378">Hydrolase</keyword>
<dbReference type="Pfam" id="PF00089">
    <property type="entry name" value="Trypsin"/>
    <property type="match status" value="1"/>
</dbReference>
<comment type="caution">
    <text evidence="10">The sequence shown here is derived from an EMBL/GenBank/DDBJ whole genome shotgun (WGS) entry which is preliminary data.</text>
</comment>
<dbReference type="PROSITE" id="PS00134">
    <property type="entry name" value="TRYPSIN_HIS"/>
    <property type="match status" value="1"/>
</dbReference>
<dbReference type="PRINTS" id="PR00722">
    <property type="entry name" value="CHYMOTRYPSIN"/>
</dbReference>
<evidence type="ECO:0000256" key="8">
    <source>
        <dbReference type="SAM" id="SignalP"/>
    </source>
</evidence>
<dbReference type="AlphaFoldDB" id="A0A9P0THF7"/>
<keyword evidence="4" id="KW-1199">Hemostasis impairing toxin</keyword>
<evidence type="ECO:0000256" key="4">
    <source>
        <dbReference type="ARBA" id="ARBA00023240"/>
    </source>
</evidence>
<evidence type="ECO:0000313" key="11">
    <source>
        <dbReference type="Proteomes" id="UP001152562"/>
    </source>
</evidence>
<dbReference type="InterPro" id="IPR001314">
    <property type="entry name" value="Peptidase_S1A"/>
</dbReference>
<accession>A0A9P0THF7</accession>
<dbReference type="EMBL" id="CALOZG010000010">
    <property type="protein sequence ID" value="CAH4030606.1"/>
    <property type="molecule type" value="Genomic_DNA"/>
</dbReference>
<dbReference type="Proteomes" id="UP001152562">
    <property type="component" value="Unassembled WGS sequence"/>
</dbReference>
<protein>
    <recommendedName>
        <fullName evidence="9">Peptidase S1 domain-containing protein</fullName>
    </recommendedName>
</protein>
<dbReference type="SMART" id="SM00020">
    <property type="entry name" value="Tryp_SPc"/>
    <property type="match status" value="1"/>
</dbReference>
<evidence type="ECO:0000259" key="9">
    <source>
        <dbReference type="PROSITE" id="PS50240"/>
    </source>
</evidence>
<evidence type="ECO:0000313" key="10">
    <source>
        <dbReference type="EMBL" id="CAH4030606.1"/>
    </source>
</evidence>
<evidence type="ECO:0000256" key="2">
    <source>
        <dbReference type="ARBA" id="ARBA00022656"/>
    </source>
</evidence>
<comment type="subcellular location">
    <subcellularLocation>
        <location evidence="1">Secreted</location>
        <location evidence="1">Extracellular space</location>
    </subcellularLocation>
</comment>
<dbReference type="SUPFAM" id="SSF50494">
    <property type="entry name" value="Trypsin-like serine proteases"/>
    <property type="match status" value="1"/>
</dbReference>
<evidence type="ECO:0000256" key="3">
    <source>
        <dbReference type="ARBA" id="ARBA00023157"/>
    </source>
</evidence>
<dbReference type="PANTHER" id="PTHR24250">
    <property type="entry name" value="CHYMOTRYPSIN-RELATED"/>
    <property type="match status" value="1"/>
</dbReference>
<dbReference type="InterPro" id="IPR018114">
    <property type="entry name" value="TRYPSIN_HIS"/>
</dbReference>
<keyword evidence="7" id="KW-0645">Protease</keyword>
<organism evidence="10 11">
    <name type="scientific">Pieris brassicae</name>
    <name type="common">White butterfly</name>
    <name type="synonym">Large white butterfly</name>
    <dbReference type="NCBI Taxonomy" id="7116"/>
    <lineage>
        <taxon>Eukaryota</taxon>
        <taxon>Metazoa</taxon>
        <taxon>Ecdysozoa</taxon>
        <taxon>Arthropoda</taxon>
        <taxon>Hexapoda</taxon>
        <taxon>Insecta</taxon>
        <taxon>Pterygota</taxon>
        <taxon>Neoptera</taxon>
        <taxon>Endopterygota</taxon>
        <taxon>Lepidoptera</taxon>
        <taxon>Glossata</taxon>
        <taxon>Ditrysia</taxon>
        <taxon>Papilionoidea</taxon>
        <taxon>Pieridae</taxon>
        <taxon>Pierinae</taxon>
        <taxon>Pieris</taxon>
    </lineage>
</organism>
<dbReference type="InterPro" id="IPR009003">
    <property type="entry name" value="Peptidase_S1_PA"/>
</dbReference>